<dbReference type="FunFam" id="3.30.70.270:FF:000063">
    <property type="entry name" value="Zinc knuckle domaincontaining protein"/>
    <property type="match status" value="1"/>
</dbReference>
<dbReference type="Pfam" id="PF00078">
    <property type="entry name" value="RVT_1"/>
    <property type="match status" value="1"/>
</dbReference>
<dbReference type="InterPro" id="IPR050951">
    <property type="entry name" value="Retrovirus_Pol_polyprotein"/>
</dbReference>
<evidence type="ECO:0000313" key="10">
    <source>
        <dbReference type="WBParaSite" id="TMUE_2000007090.1"/>
    </source>
</evidence>
<dbReference type="PANTHER" id="PTHR37984:SF5">
    <property type="entry name" value="PROTEIN NYNRIN-LIKE"/>
    <property type="match status" value="1"/>
</dbReference>
<dbReference type="GO" id="GO:0004519">
    <property type="term" value="F:endonuclease activity"/>
    <property type="evidence" value="ECO:0007669"/>
    <property type="project" value="UniProtKB-KW"/>
</dbReference>
<protein>
    <submittedName>
        <fullName evidence="10">Reverse transcriptase domain-containing protein</fullName>
    </submittedName>
</protein>
<organism evidence="9 10">
    <name type="scientific">Trichuris muris</name>
    <name type="common">Mouse whipworm</name>
    <dbReference type="NCBI Taxonomy" id="70415"/>
    <lineage>
        <taxon>Eukaryota</taxon>
        <taxon>Metazoa</taxon>
        <taxon>Ecdysozoa</taxon>
        <taxon>Nematoda</taxon>
        <taxon>Enoplea</taxon>
        <taxon>Dorylaimia</taxon>
        <taxon>Trichinellida</taxon>
        <taxon>Trichuridae</taxon>
        <taxon>Trichuris</taxon>
    </lineage>
</organism>
<dbReference type="Gene3D" id="3.30.70.270">
    <property type="match status" value="2"/>
</dbReference>
<dbReference type="GO" id="GO:0003964">
    <property type="term" value="F:RNA-directed DNA polymerase activity"/>
    <property type="evidence" value="ECO:0007669"/>
    <property type="project" value="UniProtKB-KW"/>
</dbReference>
<dbReference type="FunFam" id="3.10.20.370:FF:000001">
    <property type="entry name" value="Retrovirus-related Pol polyprotein from transposon 17.6-like protein"/>
    <property type="match status" value="1"/>
</dbReference>
<keyword evidence="4" id="KW-0255">Endonuclease</keyword>
<dbReference type="InterPro" id="IPR041373">
    <property type="entry name" value="RT_RNaseH"/>
</dbReference>
<reference evidence="10" key="1">
    <citation type="submission" date="2019-12" db="UniProtKB">
        <authorList>
            <consortium name="WormBaseParasite"/>
        </authorList>
    </citation>
    <scope>IDENTIFICATION</scope>
</reference>
<dbReference type="InterPro" id="IPR043128">
    <property type="entry name" value="Rev_trsase/Diguanyl_cyclase"/>
</dbReference>
<keyword evidence="6" id="KW-0695">RNA-directed DNA polymerase</keyword>
<sequence length="322" mass="36232">MELDEDSKGLMVVNTPFGLFQYQRLPFGVASAPAIFQQFMTQLISDVPGCAAYSDGIIVTGRNVAEHAQNLRTLFGRLKAAGLRCKIEKCTFFSPSVEYVGHVIRAKGIRPSVRGVEAIKQLPRPKNIQELQAFIGKVNYYGNVLADFADDCAVLNRLRRKNVPFVWAAEHELAFEHLKEKIVNATLLVHFREDLPLVLATDALQCDIGAVIFHRYPDGTERPIAHASETLNAQQKDYSQVEKKGLAIIFGVRKFHHYLYGRHFDLLTDHKPLVSIFSPSKALPVMTAQRLQRWAITLMVYSFTINTSQVLSMGLVCQWAQT</sequence>
<evidence type="ECO:0000259" key="7">
    <source>
        <dbReference type="Pfam" id="PF00078"/>
    </source>
</evidence>
<feature type="domain" description="Reverse transcriptase" evidence="7">
    <location>
        <begin position="17"/>
        <end position="104"/>
    </location>
</feature>
<evidence type="ECO:0000256" key="5">
    <source>
        <dbReference type="ARBA" id="ARBA00022801"/>
    </source>
</evidence>
<evidence type="ECO:0000259" key="8">
    <source>
        <dbReference type="Pfam" id="PF17917"/>
    </source>
</evidence>
<keyword evidence="9" id="KW-1185">Reference proteome</keyword>
<evidence type="ECO:0000256" key="2">
    <source>
        <dbReference type="ARBA" id="ARBA00022695"/>
    </source>
</evidence>
<dbReference type="STRING" id="70415.A0A5S6QIU9"/>
<dbReference type="SUPFAM" id="SSF56672">
    <property type="entry name" value="DNA/RNA polymerases"/>
    <property type="match status" value="1"/>
</dbReference>
<proteinExistence type="predicted"/>
<evidence type="ECO:0000256" key="3">
    <source>
        <dbReference type="ARBA" id="ARBA00022722"/>
    </source>
</evidence>
<evidence type="ECO:0000313" key="9">
    <source>
        <dbReference type="Proteomes" id="UP000046395"/>
    </source>
</evidence>
<dbReference type="PANTHER" id="PTHR37984">
    <property type="entry name" value="PROTEIN CBG26694"/>
    <property type="match status" value="1"/>
</dbReference>
<evidence type="ECO:0000256" key="1">
    <source>
        <dbReference type="ARBA" id="ARBA00022679"/>
    </source>
</evidence>
<accession>A0A5S6QIU9</accession>
<keyword evidence="2" id="KW-0548">Nucleotidyltransferase</keyword>
<name>A0A5S6QIU9_TRIMR</name>
<keyword evidence="5" id="KW-0378">Hydrolase</keyword>
<dbReference type="WBParaSite" id="TMUE_2000007090.1">
    <property type="protein sequence ID" value="TMUE_2000007090.1"/>
    <property type="gene ID" value="WBGene00299787"/>
</dbReference>
<keyword evidence="1" id="KW-0808">Transferase</keyword>
<evidence type="ECO:0000256" key="4">
    <source>
        <dbReference type="ARBA" id="ARBA00022759"/>
    </source>
</evidence>
<keyword evidence="3" id="KW-0540">Nuclease</keyword>
<dbReference type="Pfam" id="PF17917">
    <property type="entry name" value="RT_RNaseH"/>
    <property type="match status" value="1"/>
</dbReference>
<dbReference type="CDD" id="cd09274">
    <property type="entry name" value="RNase_HI_RT_Ty3"/>
    <property type="match status" value="1"/>
</dbReference>
<feature type="domain" description="Reverse transcriptase RNase H-like" evidence="8">
    <location>
        <begin position="195"/>
        <end position="301"/>
    </location>
</feature>
<dbReference type="InterPro" id="IPR043502">
    <property type="entry name" value="DNA/RNA_pol_sf"/>
</dbReference>
<dbReference type="FunFam" id="3.30.70.270:FF:000003">
    <property type="entry name" value="Transposon Ty3-G Gag-Pol polyprotein"/>
    <property type="match status" value="1"/>
</dbReference>
<dbReference type="Gene3D" id="3.10.10.10">
    <property type="entry name" value="HIV Type 1 Reverse Transcriptase, subunit A, domain 1"/>
    <property type="match status" value="1"/>
</dbReference>
<evidence type="ECO:0000256" key="6">
    <source>
        <dbReference type="ARBA" id="ARBA00022918"/>
    </source>
</evidence>
<dbReference type="AlphaFoldDB" id="A0A5S6QIU9"/>
<dbReference type="InterPro" id="IPR000477">
    <property type="entry name" value="RT_dom"/>
</dbReference>
<dbReference type="CDD" id="cd01647">
    <property type="entry name" value="RT_LTR"/>
    <property type="match status" value="1"/>
</dbReference>
<dbReference type="GO" id="GO:0016787">
    <property type="term" value="F:hydrolase activity"/>
    <property type="evidence" value="ECO:0007669"/>
    <property type="project" value="UniProtKB-KW"/>
</dbReference>
<dbReference type="Proteomes" id="UP000046395">
    <property type="component" value="Unassembled WGS sequence"/>
</dbReference>